<dbReference type="Proteomes" id="UP000829685">
    <property type="component" value="Unassembled WGS sequence"/>
</dbReference>
<dbReference type="InterPro" id="IPR014710">
    <property type="entry name" value="RmlC-like_jellyroll"/>
</dbReference>
<evidence type="ECO:0000259" key="7">
    <source>
        <dbReference type="SMART" id="SM00835"/>
    </source>
</evidence>
<dbReference type="InterPro" id="IPR001929">
    <property type="entry name" value="Germin"/>
</dbReference>
<dbReference type="Pfam" id="PF00190">
    <property type="entry name" value="Cupin_1"/>
    <property type="match status" value="1"/>
</dbReference>
<dbReference type="GO" id="GO:0030145">
    <property type="term" value="F:manganese ion binding"/>
    <property type="evidence" value="ECO:0007669"/>
    <property type="project" value="InterPro"/>
</dbReference>
<dbReference type="PRINTS" id="PR00325">
    <property type="entry name" value="GERMIN"/>
</dbReference>
<evidence type="ECO:0000313" key="9">
    <source>
        <dbReference type="Proteomes" id="UP000829685"/>
    </source>
</evidence>
<dbReference type="PANTHER" id="PTHR31238">
    <property type="entry name" value="GERMIN-LIKE PROTEIN SUBFAMILY 3 MEMBER 3"/>
    <property type="match status" value="1"/>
</dbReference>
<name>A0A9P9WPV5_9PEZI</name>
<keyword evidence="6" id="KW-0732">Signal</keyword>
<dbReference type="Gene3D" id="2.60.120.10">
    <property type="entry name" value="Jelly Rolls"/>
    <property type="match status" value="1"/>
</dbReference>
<dbReference type="SMART" id="SM00835">
    <property type="entry name" value="Cupin_1"/>
    <property type="match status" value="1"/>
</dbReference>
<keyword evidence="4" id="KW-0479">Metal-binding</keyword>
<evidence type="ECO:0000313" key="8">
    <source>
        <dbReference type="EMBL" id="KAI1873533.1"/>
    </source>
</evidence>
<evidence type="ECO:0000256" key="3">
    <source>
        <dbReference type="ARBA" id="ARBA00022525"/>
    </source>
</evidence>
<dbReference type="OrthoDB" id="1921208at2759"/>
<evidence type="ECO:0000256" key="6">
    <source>
        <dbReference type="SAM" id="SignalP"/>
    </source>
</evidence>
<feature type="chain" id="PRO_5040232156" description="Cupin type-1 domain-containing protein" evidence="6">
    <location>
        <begin position="21"/>
        <end position="227"/>
    </location>
</feature>
<evidence type="ECO:0000256" key="4">
    <source>
        <dbReference type="ARBA" id="ARBA00022723"/>
    </source>
</evidence>
<keyword evidence="5" id="KW-0464">Manganese</keyword>
<comment type="subcellular location">
    <subcellularLocation>
        <location evidence="1">Secreted</location>
    </subcellularLocation>
</comment>
<dbReference type="InterPro" id="IPR011051">
    <property type="entry name" value="RmlC_Cupin_sf"/>
</dbReference>
<evidence type="ECO:0000256" key="2">
    <source>
        <dbReference type="ARBA" id="ARBA00007456"/>
    </source>
</evidence>
<sequence>MARMSLTPLLVLSLAWAASATDKTLNSTLDISLAQAPTALDKVALLPSPSDWRFDFFAQPTYQYNPGAVINANAATFPATVGNGLTMSWVNLGPCAMQPPHYHPRASNYIVVIEGTVETYMIPENGGELIKVLLEPGQMTLFPKGSLHSMQNMGCDKATLVSALSTEDPGTHNVANGLFGLPRDMVAAAFGGSLSADDLDTIYGKIPPVGTGVTLGSASCLKTCHMK</sequence>
<dbReference type="AlphaFoldDB" id="A0A9P9WPV5"/>
<feature type="domain" description="Cupin type-1" evidence="7">
    <location>
        <begin position="54"/>
        <end position="200"/>
    </location>
</feature>
<evidence type="ECO:0000256" key="5">
    <source>
        <dbReference type="ARBA" id="ARBA00023211"/>
    </source>
</evidence>
<keyword evidence="3" id="KW-0964">Secreted</keyword>
<dbReference type="CDD" id="cd02241">
    <property type="entry name" value="cupin_OxOx"/>
    <property type="match status" value="1"/>
</dbReference>
<evidence type="ECO:0000256" key="1">
    <source>
        <dbReference type="ARBA" id="ARBA00004613"/>
    </source>
</evidence>
<dbReference type="GO" id="GO:0005576">
    <property type="term" value="C:extracellular region"/>
    <property type="evidence" value="ECO:0007669"/>
    <property type="project" value="UniProtKB-SubCell"/>
</dbReference>
<protein>
    <recommendedName>
        <fullName evidence="7">Cupin type-1 domain-containing protein</fullName>
    </recommendedName>
</protein>
<dbReference type="InterPro" id="IPR006045">
    <property type="entry name" value="Cupin_1"/>
</dbReference>
<accession>A0A9P9WPV5</accession>
<keyword evidence="9" id="KW-1185">Reference proteome</keyword>
<feature type="signal peptide" evidence="6">
    <location>
        <begin position="1"/>
        <end position="20"/>
    </location>
</feature>
<dbReference type="EMBL" id="JAFIMR010000010">
    <property type="protein sequence ID" value="KAI1873533.1"/>
    <property type="molecule type" value="Genomic_DNA"/>
</dbReference>
<comment type="similarity">
    <text evidence="2">Belongs to the germin family.</text>
</comment>
<reference evidence="8" key="1">
    <citation type="submission" date="2021-03" db="EMBL/GenBank/DDBJ databases">
        <title>Revisited historic fungal species revealed as producer of novel bioactive compounds through whole genome sequencing and comparative genomics.</title>
        <authorList>
            <person name="Vignolle G.A."/>
            <person name="Hochenegger N."/>
            <person name="Mach R.L."/>
            <person name="Mach-Aigner A.R."/>
            <person name="Javad Rahimi M."/>
            <person name="Salim K.A."/>
            <person name="Chan C.M."/>
            <person name="Lim L.B.L."/>
            <person name="Cai F."/>
            <person name="Druzhinina I.S."/>
            <person name="U'Ren J.M."/>
            <person name="Derntl C."/>
        </authorList>
    </citation>
    <scope>NUCLEOTIDE SEQUENCE</scope>
    <source>
        <strain evidence="8">TUCIM 5799</strain>
    </source>
</reference>
<dbReference type="SUPFAM" id="SSF51182">
    <property type="entry name" value="RmlC-like cupins"/>
    <property type="match status" value="1"/>
</dbReference>
<organism evidence="8 9">
    <name type="scientific">Neoarthrinium moseri</name>
    <dbReference type="NCBI Taxonomy" id="1658444"/>
    <lineage>
        <taxon>Eukaryota</taxon>
        <taxon>Fungi</taxon>
        <taxon>Dikarya</taxon>
        <taxon>Ascomycota</taxon>
        <taxon>Pezizomycotina</taxon>
        <taxon>Sordariomycetes</taxon>
        <taxon>Xylariomycetidae</taxon>
        <taxon>Amphisphaeriales</taxon>
        <taxon>Apiosporaceae</taxon>
        <taxon>Neoarthrinium</taxon>
    </lineage>
</organism>
<proteinExistence type="inferred from homology"/>
<gene>
    <name evidence="8" type="ORF">JX265_005155</name>
</gene>
<comment type="caution">
    <text evidence="8">The sequence shown here is derived from an EMBL/GenBank/DDBJ whole genome shotgun (WGS) entry which is preliminary data.</text>
</comment>